<evidence type="ECO:0000313" key="1">
    <source>
        <dbReference type="EMBL" id="NEJ73542.1"/>
    </source>
</evidence>
<dbReference type="AlphaFoldDB" id="A0A7K3UIK3"/>
<dbReference type="Proteomes" id="UP000471753">
    <property type="component" value="Unassembled WGS sequence"/>
</dbReference>
<dbReference type="EMBL" id="WUFT01000017">
    <property type="protein sequence ID" value="NEJ73542.1"/>
    <property type="molecule type" value="Genomic_DNA"/>
</dbReference>
<accession>A0A7K3UIK3</accession>
<protein>
    <submittedName>
        <fullName evidence="1">Uncharacterized protein</fullName>
    </submittedName>
</protein>
<dbReference type="RefSeq" id="WP_164014020.1">
    <property type="nucleotide sequence ID" value="NZ_WUFT01000017.1"/>
</dbReference>
<name>A0A7K3UIK3_9HYPH</name>
<comment type="caution">
    <text evidence="1">The sequence shown here is derived from an EMBL/GenBank/DDBJ whole genome shotgun (WGS) entry which is preliminary data.</text>
</comment>
<gene>
    <name evidence="1" type="ORF">GR197_23885</name>
</gene>
<organism evidence="1 2">
    <name type="scientific">Rhizobium phaseoli</name>
    <dbReference type="NCBI Taxonomy" id="396"/>
    <lineage>
        <taxon>Bacteria</taxon>
        <taxon>Pseudomonadati</taxon>
        <taxon>Pseudomonadota</taxon>
        <taxon>Alphaproteobacteria</taxon>
        <taxon>Hyphomicrobiales</taxon>
        <taxon>Rhizobiaceae</taxon>
        <taxon>Rhizobium/Agrobacterium group</taxon>
        <taxon>Rhizobium</taxon>
    </lineage>
</organism>
<reference evidence="1 2" key="1">
    <citation type="submission" date="2019-12" db="EMBL/GenBank/DDBJ databases">
        <title>Rhizobium genotypes associated with high levels of biological nitrogen fixation by grain legumes in a temperate-maritime cropping system.</title>
        <authorList>
            <person name="Maluk M."/>
            <person name="Francesc Ferrando Molina F."/>
            <person name="Lopez Del Egido L."/>
            <person name="Lafos M."/>
            <person name="Langarica-Fuentes A."/>
            <person name="Gebre Yohannes G."/>
            <person name="Young M.W."/>
            <person name="Martin P."/>
            <person name="Gantlett R."/>
            <person name="Kenicer G."/>
            <person name="Hawes C."/>
            <person name="Begg G.S."/>
            <person name="Quilliam R.S."/>
            <person name="Squire G.R."/>
            <person name="Poole P.S."/>
            <person name="Young P.W."/>
            <person name="Iannetta P.M."/>
            <person name="James E.K."/>
        </authorList>
    </citation>
    <scope>NUCLEOTIDE SEQUENCE [LARGE SCALE GENOMIC DNA]</scope>
    <source>
        <strain evidence="1 2">JHI366</strain>
    </source>
</reference>
<evidence type="ECO:0000313" key="2">
    <source>
        <dbReference type="Proteomes" id="UP000471753"/>
    </source>
</evidence>
<sequence>MSDDSYHRNLNQSLQGYVNMTMIDPAPSPMTFDAGQMRQLQGVFFIGAEKRNARRYPRAFRFALLAAITWKRRR</sequence>
<proteinExistence type="predicted"/>